<evidence type="ECO:0000256" key="1">
    <source>
        <dbReference type="ARBA" id="ARBA00001947"/>
    </source>
</evidence>
<dbReference type="GO" id="GO:0016616">
    <property type="term" value="F:oxidoreductase activity, acting on the CH-OH group of donors, NAD or NADP as acceptor"/>
    <property type="evidence" value="ECO:0007669"/>
    <property type="project" value="UniProtKB-ARBA"/>
</dbReference>
<keyword evidence="4 6" id="KW-0862">Zinc</keyword>
<dbReference type="Proteomes" id="UP000035963">
    <property type="component" value="Unassembled WGS sequence"/>
</dbReference>
<dbReference type="Pfam" id="PF08240">
    <property type="entry name" value="ADH_N"/>
    <property type="match status" value="1"/>
</dbReference>
<evidence type="ECO:0000256" key="2">
    <source>
        <dbReference type="ARBA" id="ARBA00008072"/>
    </source>
</evidence>
<dbReference type="PANTHER" id="PTHR43161">
    <property type="entry name" value="SORBITOL DEHYDROGENASE"/>
    <property type="match status" value="1"/>
</dbReference>
<dbReference type="CDD" id="cd08232">
    <property type="entry name" value="idonate-5-DH"/>
    <property type="match status" value="1"/>
</dbReference>
<protein>
    <submittedName>
        <fullName evidence="8">Phosphoesterase</fullName>
    </submittedName>
</protein>
<dbReference type="InterPro" id="IPR020843">
    <property type="entry name" value="ER"/>
</dbReference>
<organism evidence="8 9">
    <name type="scientific">Caballeronia mineralivorans PML1(12)</name>
    <dbReference type="NCBI Taxonomy" id="908627"/>
    <lineage>
        <taxon>Bacteria</taxon>
        <taxon>Pseudomonadati</taxon>
        <taxon>Pseudomonadota</taxon>
        <taxon>Betaproteobacteria</taxon>
        <taxon>Burkholderiales</taxon>
        <taxon>Burkholderiaceae</taxon>
        <taxon>Caballeronia</taxon>
    </lineage>
</organism>
<dbReference type="PANTHER" id="PTHR43161:SF9">
    <property type="entry name" value="SORBITOL DEHYDROGENASE"/>
    <property type="match status" value="1"/>
</dbReference>
<feature type="domain" description="Enoyl reductase (ER)" evidence="7">
    <location>
        <begin position="7"/>
        <end position="342"/>
    </location>
</feature>
<dbReference type="OrthoDB" id="5484143at2"/>
<evidence type="ECO:0000313" key="9">
    <source>
        <dbReference type="Proteomes" id="UP000035963"/>
    </source>
</evidence>
<dbReference type="SUPFAM" id="SSF50129">
    <property type="entry name" value="GroES-like"/>
    <property type="match status" value="1"/>
</dbReference>
<accession>A0A0J1CW11</accession>
<dbReference type="Gene3D" id="3.40.50.720">
    <property type="entry name" value="NAD(P)-binding Rossmann-like Domain"/>
    <property type="match status" value="1"/>
</dbReference>
<keyword evidence="9" id="KW-1185">Reference proteome</keyword>
<dbReference type="RefSeq" id="WP_047848367.1">
    <property type="nucleotide sequence ID" value="NZ_AEJF01000123.1"/>
</dbReference>
<evidence type="ECO:0000259" key="7">
    <source>
        <dbReference type="SMART" id="SM00829"/>
    </source>
</evidence>
<evidence type="ECO:0000313" key="8">
    <source>
        <dbReference type="EMBL" id="KLU24536.1"/>
    </source>
</evidence>
<dbReference type="PROSITE" id="PS00059">
    <property type="entry name" value="ADH_ZINC"/>
    <property type="match status" value="1"/>
</dbReference>
<comment type="similarity">
    <text evidence="2 6">Belongs to the zinc-containing alcohol dehydrogenase family.</text>
</comment>
<dbReference type="AlphaFoldDB" id="A0A0J1CW11"/>
<comment type="cofactor">
    <cofactor evidence="1 6">
        <name>Zn(2+)</name>
        <dbReference type="ChEBI" id="CHEBI:29105"/>
    </cofactor>
</comment>
<dbReference type="InterPro" id="IPR036291">
    <property type="entry name" value="NAD(P)-bd_dom_sf"/>
</dbReference>
<dbReference type="InterPro" id="IPR013154">
    <property type="entry name" value="ADH-like_N"/>
</dbReference>
<dbReference type="InterPro" id="IPR002328">
    <property type="entry name" value="ADH_Zn_CS"/>
</dbReference>
<gene>
    <name evidence="8" type="ORF">EOS_19735</name>
</gene>
<comment type="caution">
    <text evidence="8">The sequence shown here is derived from an EMBL/GenBank/DDBJ whole genome shotgun (WGS) entry which is preliminary data.</text>
</comment>
<dbReference type="InterPro" id="IPR013149">
    <property type="entry name" value="ADH-like_C"/>
</dbReference>
<dbReference type="GO" id="GO:0008270">
    <property type="term" value="F:zinc ion binding"/>
    <property type="evidence" value="ECO:0007669"/>
    <property type="project" value="InterPro"/>
</dbReference>
<evidence type="ECO:0000256" key="6">
    <source>
        <dbReference type="RuleBase" id="RU361277"/>
    </source>
</evidence>
<keyword evidence="5" id="KW-0560">Oxidoreductase</keyword>
<sequence length="345" mass="36494">MLAAVLHEPKLLRIDEVDAPLPQPGQVQIRVRAGGICGSDLSYYFKGKSGDFAVREPFVLGHEVAGEVAALGEGVSGLRVGQRVAVNPGLNCGECRFCVKGMTNHCLNMRFMGSASTFPHMQGMFRQYIAVAARQCVPVPDALDFAQASMAEPLAVALHALRHAGSLVGAQVLVIGCGPIGCILLSVARRAGAHRLVALDLAEKALQMAATLGADQTVLATDQAQVEAWSQARGTFDVVIEASGSPAGLDTALRAARAGGAVIQVGNLPAGQSPVAANLVMAKELRYQGSFRFTDEYAIAAEEIATGKIDLSPLMTHVFPLEDANRAFEVAHDRNQSMKVHLQFD</sequence>
<evidence type="ECO:0000256" key="3">
    <source>
        <dbReference type="ARBA" id="ARBA00022723"/>
    </source>
</evidence>
<reference evidence="8 9" key="1">
    <citation type="journal article" date="2015" name="Genome Announc.">
        <title>Draft Genome Sequence of Burkholderia sp. Strain PML1(12), an Ectomycorrhizosphere-Inhabiting Bacterium with Effective Mineral-Weathering Ability.</title>
        <authorList>
            <person name="Uroz S."/>
            <person name="Oger P."/>
        </authorList>
    </citation>
    <scope>NUCLEOTIDE SEQUENCE [LARGE SCALE GENOMIC DNA]</scope>
    <source>
        <strain evidence="9">PML1(12)</strain>
    </source>
</reference>
<dbReference type="Pfam" id="PF00107">
    <property type="entry name" value="ADH_zinc_N"/>
    <property type="match status" value="1"/>
</dbReference>
<evidence type="ECO:0000256" key="5">
    <source>
        <dbReference type="ARBA" id="ARBA00023002"/>
    </source>
</evidence>
<proteinExistence type="inferred from homology"/>
<dbReference type="PATRIC" id="fig|908627.4.peg.4420"/>
<dbReference type="InterPro" id="IPR011032">
    <property type="entry name" value="GroES-like_sf"/>
</dbReference>
<dbReference type="SUPFAM" id="SSF51735">
    <property type="entry name" value="NAD(P)-binding Rossmann-fold domains"/>
    <property type="match status" value="1"/>
</dbReference>
<dbReference type="SMART" id="SM00829">
    <property type="entry name" value="PKS_ER"/>
    <property type="match status" value="1"/>
</dbReference>
<dbReference type="Gene3D" id="3.90.180.10">
    <property type="entry name" value="Medium-chain alcohol dehydrogenases, catalytic domain"/>
    <property type="match status" value="1"/>
</dbReference>
<evidence type="ECO:0000256" key="4">
    <source>
        <dbReference type="ARBA" id="ARBA00022833"/>
    </source>
</evidence>
<name>A0A0J1CW11_9BURK</name>
<keyword evidence="3 6" id="KW-0479">Metal-binding</keyword>
<dbReference type="EMBL" id="AEJF01000123">
    <property type="protein sequence ID" value="KLU24536.1"/>
    <property type="molecule type" value="Genomic_DNA"/>
</dbReference>